<sequence>MRKDNCSNGARSGDADLHTIIAALRYWQQQGMCDPVNRSDCMHELATNGGEVLSSLDDEALDELVVSLNFGTVLLVREDENLATAASGHLIV</sequence>
<keyword evidence="1" id="KW-0614">Plasmid</keyword>
<evidence type="ECO:0008006" key="3">
    <source>
        <dbReference type="Google" id="ProtNLM"/>
    </source>
</evidence>
<name>A0ABX8J056_9GAMM</name>
<dbReference type="EMBL" id="CP076684">
    <property type="protein sequence ID" value="QWV19465.1"/>
    <property type="molecule type" value="Genomic_DNA"/>
</dbReference>
<evidence type="ECO:0000313" key="1">
    <source>
        <dbReference type="EMBL" id="QWV19465.1"/>
    </source>
</evidence>
<organism evidence="1 2">
    <name type="scientific">Stutzerimonas zhaodongensis</name>
    <dbReference type="NCBI Taxonomy" id="1176257"/>
    <lineage>
        <taxon>Bacteria</taxon>
        <taxon>Pseudomonadati</taxon>
        <taxon>Pseudomonadota</taxon>
        <taxon>Gammaproteobacteria</taxon>
        <taxon>Pseudomonadales</taxon>
        <taxon>Pseudomonadaceae</taxon>
        <taxon>Stutzerimonas</taxon>
    </lineage>
</organism>
<dbReference type="Proteomes" id="UP000683436">
    <property type="component" value="Plasmid megaplasmid"/>
</dbReference>
<gene>
    <name evidence="1" type="ORF">KQ248_22815</name>
</gene>
<accession>A0ABX8J056</accession>
<geneLocation type="plasmid" evidence="1 2">
    <name>megaplasmid</name>
</geneLocation>
<evidence type="ECO:0000313" key="2">
    <source>
        <dbReference type="Proteomes" id="UP000683436"/>
    </source>
</evidence>
<protein>
    <recommendedName>
        <fullName evidence="3">DUF3717 domain-containing protein</fullName>
    </recommendedName>
</protein>
<proteinExistence type="predicted"/>
<reference evidence="1 2" key="1">
    <citation type="submission" date="2021-06" db="EMBL/GenBank/DDBJ databases">
        <title>Microbial metabolic specificity influences pelagic lipid remineralization.</title>
        <authorList>
            <person name="Behrendt L."/>
            <person name="Hunter J.E."/>
            <person name="Alcolombri U."/>
            <person name="Smriga S."/>
            <person name="Mincer T."/>
            <person name="Lowenstein D.P."/>
            <person name="Peaudecerf F.J."/>
            <person name="Fernandez V.I."/>
            <person name="Fredricks H."/>
            <person name="Almblad H."/>
            <person name="Harrison J.J."/>
            <person name="Stocker R."/>
            <person name="Van Mooy B.A.S."/>
        </authorList>
    </citation>
    <scope>NUCLEOTIDE SEQUENCE [LARGE SCALE GENOMIC DNA]</scope>
    <source>
        <strain evidence="1 2">A252</strain>
        <plasmid evidence="1 2">megaplasmid</plasmid>
    </source>
</reference>
<keyword evidence="2" id="KW-1185">Reference proteome</keyword>
<dbReference type="RefSeq" id="WP_125882632.1">
    <property type="nucleotide sequence ID" value="NZ_CP076684.1"/>
</dbReference>